<gene>
    <name evidence="2" type="ordered locus">Cycma_0627</name>
</gene>
<evidence type="ECO:0008006" key="4">
    <source>
        <dbReference type="Google" id="ProtNLM"/>
    </source>
</evidence>
<dbReference type="AlphaFoldDB" id="G0IZC9"/>
<dbReference type="InterPro" id="IPR045444">
    <property type="entry name" value="DUF6503"/>
</dbReference>
<organism evidence="2 3">
    <name type="scientific">Cyclobacterium marinum (strain ATCC 25205 / DSM 745 / LMG 13164 / NCIMB 1802)</name>
    <name type="common">Flectobacillus marinus</name>
    <dbReference type="NCBI Taxonomy" id="880070"/>
    <lineage>
        <taxon>Bacteria</taxon>
        <taxon>Pseudomonadati</taxon>
        <taxon>Bacteroidota</taxon>
        <taxon>Cytophagia</taxon>
        <taxon>Cytophagales</taxon>
        <taxon>Cyclobacteriaceae</taxon>
        <taxon>Cyclobacterium</taxon>
    </lineage>
</organism>
<keyword evidence="1" id="KW-0732">Signal</keyword>
<sequence length="255" mass="29295">MMKKLFIMFFLSAIMVACQKNTETKEQNNYPSDFAKVLEAHGGMDQWQKGKTLKFTIGDPADGQKHTVDLHRRMDKIVTSDYEIGFDGNKAWVLNKEGEYDRNPTFMHDLMFYFYAMPFVLGDEGLNYEKTADKEILGKNYQGIKITFDSGIGNSSSDEYFLYYDPATYQMAWLAYKATFGSDKKPEWPNFISYDKWSEVGGVLLPTSIAWYTAEEGEVGEERNRVDFNTISLSQEPQPEAFYAKPDNAVFGKEE</sequence>
<dbReference type="Pfam" id="PF20113">
    <property type="entry name" value="DUF6503"/>
    <property type="match status" value="1"/>
</dbReference>
<evidence type="ECO:0000313" key="3">
    <source>
        <dbReference type="Proteomes" id="UP000001635"/>
    </source>
</evidence>
<evidence type="ECO:0000313" key="2">
    <source>
        <dbReference type="EMBL" id="AEL24402.1"/>
    </source>
</evidence>
<dbReference type="OrthoDB" id="282859at2"/>
<reference evidence="3" key="1">
    <citation type="submission" date="2011-07" db="EMBL/GenBank/DDBJ databases">
        <title>The complete genome of Cyclobacterium marinum DSM 745.</title>
        <authorList>
            <person name="Lucas S."/>
            <person name="Han J."/>
            <person name="Lapidus A."/>
            <person name="Bruce D."/>
            <person name="Goodwin L."/>
            <person name="Pitluck S."/>
            <person name="Peters L."/>
            <person name="Kyrpides N."/>
            <person name="Mavromatis K."/>
            <person name="Ivanova N."/>
            <person name="Ovchinnikova G."/>
            <person name="Chertkov O."/>
            <person name="Detter J.C."/>
            <person name="Tapia R."/>
            <person name="Han C."/>
            <person name="Land M."/>
            <person name="Hauser L."/>
            <person name="Markowitz V."/>
            <person name="Cheng J.-F."/>
            <person name="Hugenholtz P."/>
            <person name="Woyke T."/>
            <person name="Wu D."/>
            <person name="Tindall B."/>
            <person name="Schuetze A."/>
            <person name="Brambilla E."/>
            <person name="Klenk H.-P."/>
            <person name="Eisen J.A."/>
        </authorList>
    </citation>
    <scope>NUCLEOTIDE SEQUENCE [LARGE SCALE GENOMIC DNA]</scope>
    <source>
        <strain evidence="3">ATCC 25205 / DSM 745 / LMG 13164 / NCIMB 1802</strain>
    </source>
</reference>
<feature type="chain" id="PRO_5003400911" description="Threonine synthase" evidence="1">
    <location>
        <begin position="20"/>
        <end position="255"/>
    </location>
</feature>
<evidence type="ECO:0000256" key="1">
    <source>
        <dbReference type="SAM" id="SignalP"/>
    </source>
</evidence>
<dbReference type="KEGG" id="cmr:Cycma_0627"/>
<name>G0IZC9_CYCMS</name>
<dbReference type="EMBL" id="CP002955">
    <property type="protein sequence ID" value="AEL24402.1"/>
    <property type="molecule type" value="Genomic_DNA"/>
</dbReference>
<proteinExistence type="predicted"/>
<dbReference type="Proteomes" id="UP000001635">
    <property type="component" value="Chromosome"/>
</dbReference>
<dbReference type="RefSeq" id="WP_014018700.1">
    <property type="nucleotide sequence ID" value="NC_015914.1"/>
</dbReference>
<dbReference type="HOGENOM" id="CLU_085003_0_0_10"/>
<feature type="signal peptide" evidence="1">
    <location>
        <begin position="1"/>
        <end position="19"/>
    </location>
</feature>
<accession>G0IZC9</accession>
<protein>
    <recommendedName>
        <fullName evidence="4">Threonine synthase</fullName>
    </recommendedName>
</protein>
<keyword evidence="3" id="KW-1185">Reference proteome</keyword>
<dbReference type="PROSITE" id="PS51257">
    <property type="entry name" value="PROKAR_LIPOPROTEIN"/>
    <property type="match status" value="1"/>
</dbReference>
<dbReference type="STRING" id="880070.Cycma_0627"/>
<dbReference type="eggNOG" id="ENOG502ZBWE">
    <property type="taxonomic scope" value="Bacteria"/>
</dbReference>